<evidence type="ECO:0000313" key="1">
    <source>
        <dbReference type="EMBL" id="WAQ81395.1"/>
    </source>
</evidence>
<name>A0ABY7CBZ7_9BASI</name>
<evidence type="ECO:0000313" key="2">
    <source>
        <dbReference type="Proteomes" id="UP001164743"/>
    </source>
</evidence>
<organism evidence="1 2">
    <name type="scientific">Puccinia triticina</name>
    <dbReference type="NCBI Taxonomy" id="208348"/>
    <lineage>
        <taxon>Eukaryota</taxon>
        <taxon>Fungi</taxon>
        <taxon>Dikarya</taxon>
        <taxon>Basidiomycota</taxon>
        <taxon>Pucciniomycotina</taxon>
        <taxon>Pucciniomycetes</taxon>
        <taxon>Pucciniales</taxon>
        <taxon>Pucciniaceae</taxon>
        <taxon>Puccinia</taxon>
    </lineage>
</organism>
<dbReference type="Proteomes" id="UP001164743">
    <property type="component" value="Chromosome 1A"/>
</dbReference>
<dbReference type="RefSeq" id="XP_053016950.1">
    <property type="nucleotide sequence ID" value="XM_053165794.1"/>
</dbReference>
<accession>A0ABY7CBZ7</accession>
<dbReference type="EMBL" id="CP110421">
    <property type="protein sequence ID" value="WAQ81395.1"/>
    <property type="molecule type" value="Genomic_DNA"/>
</dbReference>
<reference evidence="1" key="1">
    <citation type="submission" date="2022-10" db="EMBL/GenBank/DDBJ databases">
        <title>Puccinia triticina Genome sequencing and assembly.</title>
        <authorList>
            <person name="Li C."/>
        </authorList>
    </citation>
    <scope>NUCLEOTIDE SEQUENCE</scope>
    <source>
        <strain evidence="1">Pt15</strain>
    </source>
</reference>
<sequence length="56" mass="5999">MRIAFGLVLCDDDGTPIDLGVEPLKCSKPSSTSEAFDAQKYVSVVCLVNLGVVLRQ</sequence>
<proteinExistence type="predicted"/>
<dbReference type="GeneID" id="77806689"/>
<protein>
    <submittedName>
        <fullName evidence="1">Uncharacterized protein</fullName>
    </submittedName>
</protein>
<gene>
    <name evidence="1" type="ORF">PtA15_1A736</name>
</gene>
<keyword evidence="2" id="KW-1185">Reference proteome</keyword>